<feature type="region of interest" description="Disordered" evidence="1">
    <location>
        <begin position="569"/>
        <end position="596"/>
    </location>
</feature>
<name>A0ABR0TP05_AURPU</name>
<protein>
    <recommendedName>
        <fullName evidence="4">ADF-H domain-containing protein</fullName>
    </recommendedName>
</protein>
<feature type="compositionally biased region" description="Basic residues" evidence="1">
    <location>
        <begin position="1005"/>
        <end position="1020"/>
    </location>
</feature>
<feature type="compositionally biased region" description="Polar residues" evidence="1">
    <location>
        <begin position="971"/>
        <end position="989"/>
    </location>
</feature>
<feature type="compositionally biased region" description="Polar residues" evidence="1">
    <location>
        <begin position="1023"/>
        <end position="1046"/>
    </location>
</feature>
<feature type="region of interest" description="Disordered" evidence="1">
    <location>
        <begin position="258"/>
        <end position="283"/>
    </location>
</feature>
<feature type="compositionally biased region" description="Polar residues" evidence="1">
    <location>
        <begin position="860"/>
        <end position="882"/>
    </location>
</feature>
<feature type="region of interest" description="Disordered" evidence="1">
    <location>
        <begin position="915"/>
        <end position="1049"/>
    </location>
</feature>
<dbReference type="InterPro" id="IPR029006">
    <property type="entry name" value="ADF-H/Gelsolin-like_dom_sf"/>
</dbReference>
<feature type="region of interest" description="Disordered" evidence="1">
    <location>
        <begin position="801"/>
        <end position="883"/>
    </location>
</feature>
<dbReference type="EMBL" id="JASGXD010000004">
    <property type="protein sequence ID" value="KAK6006151.1"/>
    <property type="molecule type" value="Genomic_DNA"/>
</dbReference>
<feature type="region of interest" description="Disordered" evidence="1">
    <location>
        <begin position="699"/>
        <end position="730"/>
    </location>
</feature>
<feature type="compositionally biased region" description="Polar residues" evidence="1">
    <location>
        <begin position="915"/>
        <end position="931"/>
    </location>
</feature>
<dbReference type="Gene3D" id="3.40.20.10">
    <property type="entry name" value="Severin"/>
    <property type="match status" value="1"/>
</dbReference>
<feature type="compositionally biased region" description="Polar residues" evidence="1">
    <location>
        <begin position="440"/>
        <end position="455"/>
    </location>
</feature>
<feature type="region of interest" description="Disordered" evidence="1">
    <location>
        <begin position="613"/>
        <end position="660"/>
    </location>
</feature>
<feature type="region of interest" description="Disordered" evidence="1">
    <location>
        <begin position="354"/>
        <end position="409"/>
    </location>
</feature>
<feature type="compositionally biased region" description="Polar residues" evidence="1">
    <location>
        <begin position="819"/>
        <end position="839"/>
    </location>
</feature>
<evidence type="ECO:0008006" key="4">
    <source>
        <dbReference type="Google" id="ProtNLM"/>
    </source>
</evidence>
<sequence>MSLNGLDVPEVQQAYQATLSEASGWILVKYITRDEVALLDSGKAGLSEARNAILQYEELSPLYGLVVYRRRKVLVKYVPEGTSRLLQGMTSSMQDGADQTLTGSDAARTAVHLREVQDRWGPYETMLEIETADELSDTALAAAFPLHTASPALSSNQFSLNEITEDNEDVDGTPKPLTHTPSISSVSSRKPTLEKRPPSQRSYRAPSFTSAQPAGDHSPVVKHKSSLSQFLVREELGHKSVTQLVGHSATEDSVSIKDDAASIRSSRTESAVPLTSPTRTHANDSADYDLERYLDSFFKPKIKLGPRPVNVVEKGKHTPASATVSCLPAGVQFRAKQPLSHPQPQYPVNRNRLSENVSPGLAAPPRLPSLHFSPQIPDIPEFLPPRPNSRSSSRSLPAPRASKAYLTPEKQRLMKALEMRKKQMRNTPSVESMPRLSAAQIVSPTTVDSTQTQARELQHEAGSNKADSGIDIAHTPTTKEVPSSLLQEDLDPVPEAPLGQSNPLPNPGEHQANALGPNSTGHTKMHDFSASTTSDNTAPAPGSVEPEQPSRTSEIELPYHNQEHVAAHGRATKVEESTDSSLVDGAVTGAPNHISPDDLVAVQEPEKLIVPTISNSQIQSEAQEPTSNFTSEDSHERDNFEPELDTGSEDPQKKRRRGLLEPLQVQVRLARHTSEHKFLADDDFMDELQTATFEQATPVAMSKSPASPFFPPRRPSSRSAKSSNSVTTAISTESVPLVPAISDPLERRQVTPDLLVPSSEPHFSLPTRTPSVSSVRTTDSALLMRKSNVSSGISARIAALAEKSTRDGSPPVVPGSHKLSANSTIAQRKSSYIEQSAEAQANGGAERRHIGKLSVWPAATPSNPSSSKTRNAQSNNRDSVSVTARIIRVPRAGEPASATELQASPLLFNHERSAQVNNHNPPESTSTSSKPGQEENDSVMSPHSRDGIASRDSVETSAAGRRKSLDRKSFKSLNAPTSPKNNALKQVTTMPPLDNSSDKTSRTSRFFKRISHLGKDKKKSAPQVPTITTTPFEPMSPTSATRSGPTSPAAVASVPETVQESKADLAPPTIARNPAVAAVSTLKPRPDSIADVPPPVSIGDFNVQFPDAMLWKRRWIQIDSTGHLIFTAAARHSSISKSFNSKFHLKELGPPFIPDLDRQEMPHSVICDLAQGEGSIQCASEDAMSQRQLLSLLTTYHQAWQAA</sequence>
<feature type="compositionally biased region" description="Polar residues" evidence="1">
    <location>
        <begin position="263"/>
        <end position="280"/>
    </location>
</feature>
<proteinExistence type="predicted"/>
<feature type="compositionally biased region" description="Low complexity" evidence="1">
    <location>
        <begin position="388"/>
        <end position="402"/>
    </location>
</feature>
<accession>A0ABR0TP05</accession>
<dbReference type="Proteomes" id="UP001341245">
    <property type="component" value="Unassembled WGS sequence"/>
</dbReference>
<feature type="compositionally biased region" description="Basic and acidic residues" evidence="1">
    <location>
        <begin position="943"/>
        <end position="954"/>
    </location>
</feature>
<evidence type="ECO:0000313" key="2">
    <source>
        <dbReference type="EMBL" id="KAK6006151.1"/>
    </source>
</evidence>
<feature type="region of interest" description="Disordered" evidence="1">
    <location>
        <begin position="422"/>
        <end position="552"/>
    </location>
</feature>
<evidence type="ECO:0000256" key="1">
    <source>
        <dbReference type="SAM" id="MobiDB-lite"/>
    </source>
</evidence>
<comment type="caution">
    <text evidence="2">The sequence shown here is derived from an EMBL/GenBank/DDBJ whole genome shotgun (WGS) entry which is preliminary data.</text>
</comment>
<feature type="compositionally biased region" description="Polar residues" evidence="1">
    <location>
        <begin position="179"/>
        <end position="190"/>
    </location>
</feature>
<feature type="compositionally biased region" description="Polar residues" evidence="1">
    <location>
        <begin position="475"/>
        <end position="486"/>
    </location>
</feature>
<evidence type="ECO:0000313" key="3">
    <source>
        <dbReference type="Proteomes" id="UP001341245"/>
    </source>
</evidence>
<keyword evidence="3" id="KW-1185">Reference proteome</keyword>
<organism evidence="2 3">
    <name type="scientific">Aureobasidium pullulans</name>
    <name type="common">Black yeast</name>
    <name type="synonym">Pullularia pullulans</name>
    <dbReference type="NCBI Taxonomy" id="5580"/>
    <lineage>
        <taxon>Eukaryota</taxon>
        <taxon>Fungi</taxon>
        <taxon>Dikarya</taxon>
        <taxon>Ascomycota</taxon>
        <taxon>Pezizomycotina</taxon>
        <taxon>Dothideomycetes</taxon>
        <taxon>Dothideomycetidae</taxon>
        <taxon>Dothideales</taxon>
        <taxon>Saccotheciaceae</taxon>
        <taxon>Aureobasidium</taxon>
    </lineage>
</organism>
<reference evidence="2 3" key="1">
    <citation type="submission" date="2023-11" db="EMBL/GenBank/DDBJ databases">
        <title>Draft genome sequence and annotation of the polyextremotolerant black yeast-like fungus Aureobasidium pullulans NRRL 62042.</title>
        <authorList>
            <person name="Dielentheis-Frenken M.R.E."/>
            <person name="Wibberg D."/>
            <person name="Blank L.M."/>
            <person name="Tiso T."/>
        </authorList>
    </citation>
    <scope>NUCLEOTIDE SEQUENCE [LARGE SCALE GENOMIC DNA]</scope>
    <source>
        <strain evidence="2 3">NRRL 62042</strain>
    </source>
</reference>
<gene>
    <name evidence="2" type="ORF">QM012_006561</name>
</gene>
<feature type="compositionally biased region" description="Polar residues" evidence="1">
    <location>
        <begin position="613"/>
        <end position="631"/>
    </location>
</feature>
<feature type="compositionally biased region" description="Polar residues" evidence="1">
    <location>
        <begin position="199"/>
        <end position="212"/>
    </location>
</feature>
<feature type="region of interest" description="Disordered" evidence="1">
    <location>
        <begin position="166"/>
        <end position="222"/>
    </location>
</feature>